<gene>
    <name evidence="2" type="ORF">DH2020_038526</name>
</gene>
<comment type="caution">
    <text evidence="2">The sequence shown here is derived from an EMBL/GenBank/DDBJ whole genome shotgun (WGS) entry which is preliminary data.</text>
</comment>
<sequence>MEAEPWEALDLDDSDIPHLLRPCKRRRSASPTTTAASAANPISQSPSFQSLEEHSPNNFNGNHRLAPLDAALFLDPLDQFNLRCFLKISTVRIRAFPTIKWTLARILTVTIRVTASFGAFSGFVSNGAEDGVVKSTPISSIKKCLNGDKVVQKLEYSDSDPNKGSHIDAAIENISYRKMHWHVVAVIKSCTLNGLGDPTGTVGASVHQKVLSHSEFGKNLTIGSVLILRRLLFLLLRLIALPIRNDVVTLVMEGILPNGASTSKPNNSACPIQYADPGIENCSKAKTMEKMSTMQNVTKDIETTQHVRKTENSQNRSVIQRQNLQSQAQRGLIDLSQDACNEMPQHINRTSEIKASLPEWTDDQLDELLLLMRMMAINSDKAPLEYLVTCTLKIGDFQLSSIFHPCWQSNADCCVAACVEQKYAHVADDMDHLSTWHKM</sequence>
<feature type="region of interest" description="Disordered" evidence="1">
    <location>
        <begin position="26"/>
        <end position="56"/>
    </location>
</feature>
<evidence type="ECO:0000313" key="3">
    <source>
        <dbReference type="Proteomes" id="UP001318860"/>
    </source>
</evidence>
<proteinExistence type="predicted"/>
<dbReference type="EMBL" id="JABTTQ020001860">
    <property type="protein sequence ID" value="KAK6127720.1"/>
    <property type="molecule type" value="Genomic_DNA"/>
</dbReference>
<accession>A0ABR0V087</accession>
<feature type="compositionally biased region" description="Low complexity" evidence="1">
    <location>
        <begin position="29"/>
        <end position="39"/>
    </location>
</feature>
<evidence type="ECO:0000313" key="2">
    <source>
        <dbReference type="EMBL" id="KAK6127720.1"/>
    </source>
</evidence>
<feature type="compositionally biased region" description="Polar residues" evidence="1">
    <location>
        <begin position="40"/>
        <end position="56"/>
    </location>
</feature>
<organism evidence="2 3">
    <name type="scientific">Rehmannia glutinosa</name>
    <name type="common">Chinese foxglove</name>
    <dbReference type="NCBI Taxonomy" id="99300"/>
    <lineage>
        <taxon>Eukaryota</taxon>
        <taxon>Viridiplantae</taxon>
        <taxon>Streptophyta</taxon>
        <taxon>Embryophyta</taxon>
        <taxon>Tracheophyta</taxon>
        <taxon>Spermatophyta</taxon>
        <taxon>Magnoliopsida</taxon>
        <taxon>eudicotyledons</taxon>
        <taxon>Gunneridae</taxon>
        <taxon>Pentapetalae</taxon>
        <taxon>asterids</taxon>
        <taxon>lamiids</taxon>
        <taxon>Lamiales</taxon>
        <taxon>Orobanchaceae</taxon>
        <taxon>Rehmannieae</taxon>
        <taxon>Rehmannia</taxon>
    </lineage>
</organism>
<protein>
    <submittedName>
        <fullName evidence="2">Uncharacterized protein</fullName>
    </submittedName>
</protein>
<dbReference type="PANTHER" id="PTHR14523">
    <property type="entry name" value="UNCHARACTERIZED PROTEIN C17ORF53 HOMOLOG"/>
    <property type="match status" value="1"/>
</dbReference>
<dbReference type="Proteomes" id="UP001318860">
    <property type="component" value="Unassembled WGS sequence"/>
</dbReference>
<reference evidence="2 3" key="1">
    <citation type="journal article" date="2021" name="Comput. Struct. Biotechnol. J.">
        <title>De novo genome assembly of the potent medicinal plant Rehmannia glutinosa using nanopore technology.</title>
        <authorList>
            <person name="Ma L."/>
            <person name="Dong C."/>
            <person name="Song C."/>
            <person name="Wang X."/>
            <person name="Zheng X."/>
            <person name="Niu Y."/>
            <person name="Chen S."/>
            <person name="Feng W."/>
        </authorList>
    </citation>
    <scope>NUCLEOTIDE SEQUENCE [LARGE SCALE GENOMIC DNA]</scope>
    <source>
        <strain evidence="2">DH-2019</strain>
    </source>
</reference>
<dbReference type="PANTHER" id="PTHR14523:SF1">
    <property type="entry name" value="HOMOLOGOUS RECOMBINATION OB-FOLD PROTEIN"/>
    <property type="match status" value="1"/>
</dbReference>
<keyword evidence="3" id="KW-1185">Reference proteome</keyword>
<evidence type="ECO:0000256" key="1">
    <source>
        <dbReference type="SAM" id="MobiDB-lite"/>
    </source>
</evidence>
<dbReference type="InterPro" id="IPR028045">
    <property type="entry name" value="HROB"/>
</dbReference>
<name>A0ABR0V087_REHGL</name>